<name>A0ABS1HQ07_9BACT</name>
<evidence type="ECO:0000256" key="5">
    <source>
        <dbReference type="ARBA" id="ARBA00022801"/>
    </source>
</evidence>
<dbReference type="Gene3D" id="2.60.40.1180">
    <property type="entry name" value="Golgi alpha-mannosidase II"/>
    <property type="match status" value="1"/>
</dbReference>
<dbReference type="PIRSF" id="PIRSF001092">
    <property type="entry name" value="Alpha-L-fucosidase"/>
    <property type="match status" value="1"/>
</dbReference>
<evidence type="ECO:0000259" key="9">
    <source>
        <dbReference type="Pfam" id="PF16757"/>
    </source>
</evidence>
<dbReference type="RefSeq" id="WP_200466465.1">
    <property type="nucleotide sequence ID" value="NZ_JAENRR010000059.1"/>
</dbReference>
<reference evidence="10 11" key="1">
    <citation type="submission" date="2021-01" db="EMBL/GenBank/DDBJ databases">
        <title>Carboxyliciviraga sp.nov., isolated from coastal sediments.</title>
        <authorList>
            <person name="Lu D."/>
            <person name="Zhang T."/>
        </authorList>
    </citation>
    <scope>NUCLEOTIDE SEQUENCE [LARGE SCALE GENOMIC DNA]</scope>
    <source>
        <strain evidence="10 11">N1Y132</strain>
    </source>
</reference>
<proteinExistence type="inferred from homology"/>
<evidence type="ECO:0000313" key="11">
    <source>
        <dbReference type="Proteomes" id="UP000605676"/>
    </source>
</evidence>
<feature type="signal peptide" evidence="7">
    <location>
        <begin position="1"/>
        <end position="20"/>
    </location>
</feature>
<protein>
    <recommendedName>
        <fullName evidence="3">alpha-L-fucosidase</fullName>
        <ecNumber evidence="3">3.2.1.51</ecNumber>
    </recommendedName>
</protein>
<dbReference type="InterPro" id="IPR031919">
    <property type="entry name" value="Fucosidase_C"/>
</dbReference>
<evidence type="ECO:0000256" key="1">
    <source>
        <dbReference type="ARBA" id="ARBA00004071"/>
    </source>
</evidence>
<dbReference type="InterPro" id="IPR057739">
    <property type="entry name" value="Glyco_hydro_29_N"/>
</dbReference>
<dbReference type="Pfam" id="PF16757">
    <property type="entry name" value="Fucosidase_C"/>
    <property type="match status" value="1"/>
</dbReference>
<evidence type="ECO:0000256" key="4">
    <source>
        <dbReference type="ARBA" id="ARBA00022729"/>
    </source>
</evidence>
<dbReference type="EMBL" id="JAENRR010000059">
    <property type="protein sequence ID" value="MBK3519244.1"/>
    <property type="molecule type" value="Genomic_DNA"/>
</dbReference>
<accession>A0ABS1HQ07</accession>
<sequence length="529" mass="60692">MKLKISLAAALLAALTLTQAQDKKPERREAGFDWDRSYSEEWEEMKKYPIPEWMIDAKFGIYTHWGIYSVPAHGGPDYVKEMYKADPEKSKRGTAQYHINKYGPVAEFGYKDFLPMFNTPKFDAKEWVDVMESGGVKFAGICLSHHDGFALWDSKHSDYNSVNYGPKRDIYGEIAAEVKKRDDIKLAATFHMARTYGYMYDNDKNYSKEQKQTWDIFDPEYAHMYKDKSVLSKEDFAAEWSGKVREVIDNYSPDVLWFDGLSGSIKNDEVPEDSIVDILKYYYKKGFESGDSVVVCSKLPGTRVWNFPLGFGLRCYENCRDMEEDPQGYWLADRAISYPWCYVNDKQYKHRAPYHIRSLVDMTSRGGIFFLSLTPKGDGSIPDEEKEIMKNMGDWLSINGEAIYATRRYKTAGEGTTEMLVWSKGKNRYKWDFTALNAEDVRFTRSKDLTSLYATVLGVPESKTYTIKTLDKGKKLSTGGGIESISMLGSDATIKWEETEEGLKIYFPEVIPNDIACSFKIIVKGKLVM</sequence>
<comment type="similarity">
    <text evidence="2">Belongs to the glycosyl hydrolase 29 family.</text>
</comment>
<dbReference type="InterPro" id="IPR013780">
    <property type="entry name" value="Glyco_hydro_b"/>
</dbReference>
<feature type="chain" id="PRO_5045873902" description="alpha-L-fucosidase" evidence="7">
    <location>
        <begin position="21"/>
        <end position="529"/>
    </location>
</feature>
<evidence type="ECO:0000313" key="10">
    <source>
        <dbReference type="EMBL" id="MBK3519244.1"/>
    </source>
</evidence>
<evidence type="ECO:0000259" key="8">
    <source>
        <dbReference type="Pfam" id="PF01120"/>
    </source>
</evidence>
<keyword evidence="5" id="KW-0378">Hydrolase</keyword>
<feature type="domain" description="Glycoside hydrolase family 29 N-terminal" evidence="8">
    <location>
        <begin position="36"/>
        <end position="401"/>
    </location>
</feature>
<dbReference type="Proteomes" id="UP000605676">
    <property type="component" value="Unassembled WGS sequence"/>
</dbReference>
<keyword evidence="11" id="KW-1185">Reference proteome</keyword>
<dbReference type="SMART" id="SM00812">
    <property type="entry name" value="Alpha_L_fucos"/>
    <property type="match status" value="1"/>
</dbReference>
<comment type="caution">
    <text evidence="10">The sequence shown here is derived from an EMBL/GenBank/DDBJ whole genome shotgun (WGS) entry which is preliminary data.</text>
</comment>
<keyword evidence="4 7" id="KW-0732">Signal</keyword>
<dbReference type="PANTHER" id="PTHR10030:SF37">
    <property type="entry name" value="ALPHA-L-FUCOSIDASE-RELATED"/>
    <property type="match status" value="1"/>
</dbReference>
<dbReference type="Pfam" id="PF01120">
    <property type="entry name" value="Alpha_L_fucos"/>
    <property type="match status" value="1"/>
</dbReference>
<evidence type="ECO:0000256" key="3">
    <source>
        <dbReference type="ARBA" id="ARBA00012662"/>
    </source>
</evidence>
<dbReference type="SUPFAM" id="SSF51445">
    <property type="entry name" value="(Trans)glycosidases"/>
    <property type="match status" value="1"/>
</dbReference>
<gene>
    <name evidence="10" type="ORF">JIV24_17985</name>
</gene>
<dbReference type="EC" id="3.2.1.51" evidence="3"/>
<organism evidence="10 11">
    <name type="scientific">Carboxylicivirga marina</name>
    <dbReference type="NCBI Taxonomy" id="2800988"/>
    <lineage>
        <taxon>Bacteria</taxon>
        <taxon>Pseudomonadati</taxon>
        <taxon>Bacteroidota</taxon>
        <taxon>Bacteroidia</taxon>
        <taxon>Marinilabiliales</taxon>
        <taxon>Marinilabiliaceae</taxon>
        <taxon>Carboxylicivirga</taxon>
    </lineage>
</organism>
<feature type="domain" description="Alpha-L-fucosidase C-terminal" evidence="9">
    <location>
        <begin position="438"/>
        <end position="519"/>
    </location>
</feature>
<comment type="function">
    <text evidence="1">Alpha-L-fucosidase is responsible for hydrolyzing the alpha-1,6-linked fucose joined to the reducing-end N-acetylglucosamine of the carbohydrate moieties of glycoproteins.</text>
</comment>
<dbReference type="Gene3D" id="3.20.20.80">
    <property type="entry name" value="Glycosidases"/>
    <property type="match status" value="1"/>
</dbReference>
<dbReference type="InterPro" id="IPR000933">
    <property type="entry name" value="Glyco_hydro_29"/>
</dbReference>
<keyword evidence="6" id="KW-0326">Glycosidase</keyword>
<evidence type="ECO:0000256" key="7">
    <source>
        <dbReference type="SAM" id="SignalP"/>
    </source>
</evidence>
<dbReference type="PANTHER" id="PTHR10030">
    <property type="entry name" value="ALPHA-L-FUCOSIDASE"/>
    <property type="match status" value="1"/>
</dbReference>
<dbReference type="InterPro" id="IPR016286">
    <property type="entry name" value="FUC_metazoa-typ"/>
</dbReference>
<evidence type="ECO:0000256" key="2">
    <source>
        <dbReference type="ARBA" id="ARBA00007951"/>
    </source>
</evidence>
<evidence type="ECO:0000256" key="6">
    <source>
        <dbReference type="ARBA" id="ARBA00023295"/>
    </source>
</evidence>
<dbReference type="InterPro" id="IPR017853">
    <property type="entry name" value="GH"/>
</dbReference>